<feature type="region of interest" description="Disordered" evidence="1">
    <location>
        <begin position="341"/>
        <end position="409"/>
    </location>
</feature>
<accession>A0A6G1FUL4</accession>
<feature type="compositionally biased region" description="Gly residues" evidence="1">
    <location>
        <begin position="696"/>
        <end position="720"/>
    </location>
</feature>
<dbReference type="RefSeq" id="XP_033531128.1">
    <property type="nucleotide sequence ID" value="XM_033681503.1"/>
</dbReference>
<dbReference type="OrthoDB" id="2563155at2759"/>
<reference evidence="2 4" key="1">
    <citation type="submission" date="2020-01" db="EMBL/GenBank/DDBJ databases">
        <authorList>
            <consortium name="DOE Joint Genome Institute"/>
            <person name="Haridas S."/>
            <person name="Albert R."/>
            <person name="Binder M."/>
            <person name="Bloem J."/>
            <person name="Labutti K."/>
            <person name="Salamov A."/>
            <person name="Andreopoulos B."/>
            <person name="Baker S.E."/>
            <person name="Barry K."/>
            <person name="Bills G."/>
            <person name="Bluhm B.H."/>
            <person name="Cannon C."/>
            <person name="Castanera R."/>
            <person name="Culley D.E."/>
            <person name="Daum C."/>
            <person name="Ezra D."/>
            <person name="Gonzalez J.B."/>
            <person name="Henrissat B."/>
            <person name="Kuo A."/>
            <person name="Liang C."/>
            <person name="Lipzen A."/>
            <person name="Lutzoni F."/>
            <person name="Magnuson J."/>
            <person name="Mondo S."/>
            <person name="Nolan M."/>
            <person name="Ohm R."/>
            <person name="Pangilinan J."/>
            <person name="Park H.-J."/>
            <person name="Ramirez L."/>
            <person name="Alfaro M."/>
            <person name="Sun H."/>
            <person name="Tritt A."/>
            <person name="Yoshinaga Y."/>
            <person name="Zwiers L.-H."/>
            <person name="Turgeon B.G."/>
            <person name="Goodwin S.B."/>
            <person name="Spatafora J.W."/>
            <person name="Crous P.W."/>
            <person name="Grigoriev I.V."/>
        </authorList>
    </citation>
    <scope>NUCLEOTIDE SEQUENCE</scope>
    <source>
        <strain evidence="2 4">CBS 781.70</strain>
    </source>
</reference>
<feature type="compositionally biased region" description="Polar residues" evidence="1">
    <location>
        <begin position="43"/>
        <end position="55"/>
    </location>
</feature>
<evidence type="ECO:0000313" key="4">
    <source>
        <dbReference type="RefSeq" id="XP_033531128.1"/>
    </source>
</evidence>
<feature type="region of interest" description="Disordered" evidence="1">
    <location>
        <begin position="622"/>
        <end position="720"/>
    </location>
</feature>
<reference evidence="4" key="3">
    <citation type="submission" date="2025-04" db="UniProtKB">
        <authorList>
            <consortium name="RefSeq"/>
        </authorList>
    </citation>
    <scope>IDENTIFICATION</scope>
    <source>
        <strain evidence="4">CBS 781.70</strain>
    </source>
</reference>
<feature type="compositionally biased region" description="Polar residues" evidence="1">
    <location>
        <begin position="251"/>
        <end position="266"/>
    </location>
</feature>
<gene>
    <name evidence="2 4" type="ORF">P152DRAFT_476400</name>
</gene>
<feature type="compositionally biased region" description="Basic residues" evidence="1">
    <location>
        <begin position="19"/>
        <end position="29"/>
    </location>
</feature>
<feature type="region of interest" description="Disordered" evidence="1">
    <location>
        <begin position="848"/>
        <end position="949"/>
    </location>
</feature>
<feature type="region of interest" description="Disordered" evidence="1">
    <location>
        <begin position="490"/>
        <end position="512"/>
    </location>
</feature>
<dbReference type="EMBL" id="ML975172">
    <property type="protein sequence ID" value="KAF1809497.1"/>
    <property type="molecule type" value="Genomic_DNA"/>
</dbReference>
<name>A0A6G1FUL4_9PEZI</name>
<feature type="compositionally biased region" description="Basic and acidic residues" evidence="1">
    <location>
        <begin position="358"/>
        <end position="369"/>
    </location>
</feature>
<organism evidence="2">
    <name type="scientific">Eremomyces bilateralis CBS 781.70</name>
    <dbReference type="NCBI Taxonomy" id="1392243"/>
    <lineage>
        <taxon>Eukaryota</taxon>
        <taxon>Fungi</taxon>
        <taxon>Dikarya</taxon>
        <taxon>Ascomycota</taxon>
        <taxon>Pezizomycotina</taxon>
        <taxon>Dothideomycetes</taxon>
        <taxon>Dothideomycetes incertae sedis</taxon>
        <taxon>Eremomycetales</taxon>
        <taxon>Eremomycetaceae</taxon>
        <taxon>Eremomyces</taxon>
    </lineage>
</organism>
<feature type="region of interest" description="Disordered" evidence="1">
    <location>
        <begin position="19"/>
        <end position="107"/>
    </location>
</feature>
<dbReference type="Proteomes" id="UP000504638">
    <property type="component" value="Unplaced"/>
</dbReference>
<dbReference type="GeneID" id="54422073"/>
<feature type="compositionally biased region" description="Basic and acidic residues" evidence="1">
    <location>
        <begin position="209"/>
        <end position="236"/>
    </location>
</feature>
<sequence>MRPNLRHLYTLPVKSAAFRHGRFTTRRHNTPNNKPPTGHPESPNLTKEANTQSNHLKVKRNDPFAAPRIRKHPFGPHSGTAIQPPSASSPPQTLGKVPSDVPSTIPDTAQRYDHLKDKRTGQFADPRIRKLKRKFSPVRITTHPSTTLQPLPLPSLLRRLEQDPSDSTLPVRKRHIKQKLKLKSLVRRVENGPKQDELVGSTWWTASAHEEAHQEGEQDNHRVPDLDTDVDIRDMSRYVPPAFRKREQQDPESPSSPVQSTETPTSPMQERPPPKPQPLLYTKTELHHYFWPDEDVQTLRHAFDERARMSNGPGRVPTANIKSEAEGKEFAEVVNGVDAPAASTTAQSEAADFPEGVEETKIEETKTEATNDEATNDEATNDEATKAEVTKDQASTITPTATANPPSPIQSTNAAGKFDTLQSSAATPHDLSMIVIHHGANPLWHTQRTIFAKTNIHLLPHLPGAIPQTNQPQPPTSRAEFVDDWDYVPSSERLGSGHPPPPPLRPLPTTGSTNPAAKLPAVPVFEQFRRGGARNFRFAGYFRMARLQILAPWSDELKRMMAIKWERRDAKRKAEDWNRGMGCWWAVVGLEEVQGGNTVNHSGAATAAAGTAETVVDAATETATDTDTNTSSADANGKETHQASGTQPTALPPPAIDRIDLAIHPDHSPSDFENHRGQRQPFGRGRGRGRGTENRFGGGWGRQGYAGGSNAGGGSRYGYGGERRAVEDVRLEEEVRDARGMVRDVRLEEAGTENRAPRGMVRDVRLEEQEEQEKLARYAPLEENRAPRGMVRDVRLEVENRAPRGVVRDVQLEETNAPKPTASYVPFTEPRGRRDMVRDVWLEEQEAAQAMAESVSPEQPRGRSRTVQDGQVEETEAPAPTASYVPMDEKRGRRGMVRDVRVEEQEERERQEQMKRAAMEQRGQNGERVEESYEGKISPRLSYRPLWES</sequence>
<reference evidence="4" key="2">
    <citation type="submission" date="2020-04" db="EMBL/GenBank/DDBJ databases">
        <authorList>
            <consortium name="NCBI Genome Project"/>
        </authorList>
    </citation>
    <scope>NUCLEOTIDE SEQUENCE</scope>
    <source>
        <strain evidence="4">CBS 781.70</strain>
    </source>
</reference>
<protein>
    <submittedName>
        <fullName evidence="2 4">Uncharacterized protein</fullName>
    </submittedName>
</protein>
<feature type="compositionally biased region" description="Low complexity" evidence="1">
    <location>
        <begin position="622"/>
        <end position="635"/>
    </location>
</feature>
<dbReference type="AlphaFoldDB" id="A0A6G1FUL4"/>
<keyword evidence="3" id="KW-1185">Reference proteome</keyword>
<evidence type="ECO:0000313" key="2">
    <source>
        <dbReference type="EMBL" id="KAF1809497.1"/>
    </source>
</evidence>
<feature type="compositionally biased region" description="Acidic residues" evidence="1">
    <location>
        <begin position="370"/>
        <end position="381"/>
    </location>
</feature>
<feature type="compositionally biased region" description="Basic and acidic residues" evidence="1">
    <location>
        <begin position="657"/>
        <end position="676"/>
    </location>
</feature>
<feature type="region of interest" description="Disordered" evidence="1">
    <location>
        <begin position="209"/>
        <end position="280"/>
    </location>
</feature>
<feature type="compositionally biased region" description="Polar residues" evidence="1">
    <location>
        <begin position="392"/>
        <end position="409"/>
    </location>
</feature>
<evidence type="ECO:0000256" key="1">
    <source>
        <dbReference type="SAM" id="MobiDB-lite"/>
    </source>
</evidence>
<proteinExistence type="predicted"/>
<evidence type="ECO:0000313" key="3">
    <source>
        <dbReference type="Proteomes" id="UP000504638"/>
    </source>
</evidence>
<feature type="compositionally biased region" description="Basic and acidic residues" evidence="1">
    <location>
        <begin position="887"/>
        <end position="934"/>
    </location>
</feature>